<feature type="transmembrane region" description="Helical" evidence="2">
    <location>
        <begin position="478"/>
        <end position="502"/>
    </location>
</feature>
<dbReference type="Pfam" id="PF00487">
    <property type="entry name" value="FA_desaturase"/>
    <property type="match status" value="1"/>
</dbReference>
<dbReference type="PANTHER" id="PTHR36459">
    <property type="entry name" value="ORF"/>
    <property type="match status" value="1"/>
</dbReference>
<comment type="caution">
    <text evidence="5">The sequence shown here is derived from an EMBL/GenBank/DDBJ whole genome shotgun (WGS) entry which is preliminary data.</text>
</comment>
<proteinExistence type="predicted"/>
<dbReference type="InterPro" id="IPR005804">
    <property type="entry name" value="FA_desaturase_dom"/>
</dbReference>
<gene>
    <name evidence="5" type="ORF">KAF25_003658</name>
</gene>
<feature type="transmembrane region" description="Helical" evidence="2">
    <location>
        <begin position="439"/>
        <end position="458"/>
    </location>
</feature>
<keyword evidence="2" id="KW-0472">Membrane</keyword>
<keyword evidence="2" id="KW-1133">Transmembrane helix</keyword>
<accession>A0A9P7KV78</accession>
<organism evidence="5 6">
    <name type="scientific">Fusarium avenaceum</name>
    <dbReference type="NCBI Taxonomy" id="40199"/>
    <lineage>
        <taxon>Eukaryota</taxon>
        <taxon>Fungi</taxon>
        <taxon>Dikarya</taxon>
        <taxon>Ascomycota</taxon>
        <taxon>Pezizomycotina</taxon>
        <taxon>Sordariomycetes</taxon>
        <taxon>Hypocreomycetidae</taxon>
        <taxon>Hypocreales</taxon>
        <taxon>Nectriaceae</taxon>
        <taxon>Fusarium</taxon>
        <taxon>Fusarium tricinctum species complex</taxon>
    </lineage>
</organism>
<dbReference type="EMBL" id="JAGPUO010000010">
    <property type="protein sequence ID" value="KAG5660136.1"/>
    <property type="molecule type" value="Genomic_DNA"/>
</dbReference>
<dbReference type="PANTHER" id="PTHR36459:SF1">
    <property type="entry name" value="FATTY ACID DESATURASE DOMAIN-CONTAINING PROTEIN-RELATED"/>
    <property type="match status" value="1"/>
</dbReference>
<evidence type="ECO:0000256" key="3">
    <source>
        <dbReference type="SAM" id="SignalP"/>
    </source>
</evidence>
<evidence type="ECO:0000313" key="5">
    <source>
        <dbReference type="EMBL" id="KAG5660136.1"/>
    </source>
</evidence>
<keyword evidence="2" id="KW-0812">Transmembrane</keyword>
<dbReference type="GO" id="GO:0006629">
    <property type="term" value="P:lipid metabolic process"/>
    <property type="evidence" value="ECO:0007669"/>
    <property type="project" value="InterPro"/>
</dbReference>
<evidence type="ECO:0000256" key="2">
    <source>
        <dbReference type="SAM" id="Phobius"/>
    </source>
</evidence>
<keyword evidence="3" id="KW-0732">Signal</keyword>
<sequence length="642" mass="73784">MPSFTKTFAALACLLAATSAVPTALPRASKCPSSGKVNHEPSSLYSIFPGSPNIAKKSTGFHVETYNNASQVEQLLVFTDIPANAKDCSVGWAQGERPERLFVVKGGDALTEVRQLSGFPNTKFVTYTAAKEFDTAEEPVGAADFTNWDDLPAQGHIIGGIDCKSTIYLKAALRNPDGNTKVFLEQNSKNGLYIQYIPEQDTLPFTMAEHIVFHPQLTKADTLILEGLRQDIKEYTPKKEALTNQNGKRANGKSETEVNASQPRDEDLLRHLQALNNPKDAHFEPSVTTNWEMDQIKLPIFLEKYVLRPYIRIGQSIVRVETDVIMLTHLLLYFSTSVPSAIYLFYNFNWIHGILHFLMQFTYMGSYTLLMHQHIHMRGVLNKKFALFDHLYPYITDPLMGHTWNSYFYHHVKHHHVEGNGPNDLSSTIRYQRDSLLHFLHYFGRFFFLVWADLPIYFVRTGKMMTGLKAGFWEFSNYAMLITMFNLHRNATICVFLMPLLLMRFGLMAGNWGQHAFVDDVEPDSDYRSSITLIDVASNRFCYNDGYHTSHHLNPLRHWREHPVSFHKTKQTYADQHAIVFHDIDYFMLTIRLLMKDYKTLAKCLVPIGDQIALTMDERIAMLKRHTRPFTEEEIRTKFKKQ</sequence>
<evidence type="ECO:0000313" key="6">
    <source>
        <dbReference type="Proteomes" id="UP000782241"/>
    </source>
</evidence>
<feature type="transmembrane region" description="Helical" evidence="2">
    <location>
        <begin position="350"/>
        <end position="370"/>
    </location>
</feature>
<dbReference type="AlphaFoldDB" id="A0A9P7KV78"/>
<dbReference type="Proteomes" id="UP000782241">
    <property type="component" value="Unassembled WGS sequence"/>
</dbReference>
<feature type="signal peptide" evidence="3">
    <location>
        <begin position="1"/>
        <end position="20"/>
    </location>
</feature>
<evidence type="ECO:0000259" key="4">
    <source>
        <dbReference type="Pfam" id="PF00487"/>
    </source>
</evidence>
<keyword evidence="6" id="KW-1185">Reference proteome</keyword>
<evidence type="ECO:0000256" key="1">
    <source>
        <dbReference type="SAM" id="MobiDB-lite"/>
    </source>
</evidence>
<reference evidence="5" key="1">
    <citation type="submission" date="2021-04" db="EMBL/GenBank/DDBJ databases">
        <title>Draft genome of Fusarium avenaceum strain F156N33, isolated from an atmospheric sample in Virginia.</title>
        <authorList>
            <person name="Yang S."/>
            <person name="Vinatzer B.A."/>
            <person name="Coleman J."/>
        </authorList>
    </citation>
    <scope>NUCLEOTIDE SEQUENCE</scope>
    <source>
        <strain evidence="5">F156N33</strain>
    </source>
</reference>
<feature type="domain" description="Fatty acid desaturase" evidence="4">
    <location>
        <begin position="349"/>
        <end position="579"/>
    </location>
</feature>
<name>A0A9P7KV78_9HYPO</name>
<feature type="chain" id="PRO_5040286209" description="Fatty acid desaturase domain-containing protein" evidence="3">
    <location>
        <begin position="21"/>
        <end position="642"/>
    </location>
</feature>
<feature type="region of interest" description="Disordered" evidence="1">
    <location>
        <begin position="236"/>
        <end position="263"/>
    </location>
</feature>
<protein>
    <recommendedName>
        <fullName evidence="4">Fatty acid desaturase domain-containing protein</fullName>
    </recommendedName>
</protein>